<dbReference type="InterPro" id="IPR050114">
    <property type="entry name" value="UPF0173_UPF0282_UlaG_hydrolase"/>
</dbReference>
<dbReference type="InterPro" id="IPR001279">
    <property type="entry name" value="Metallo-B-lactamas"/>
</dbReference>
<evidence type="ECO:0000313" key="3">
    <source>
        <dbReference type="Proteomes" id="UP000824193"/>
    </source>
</evidence>
<name>A0A9D1V509_9FIRM</name>
<evidence type="ECO:0000313" key="2">
    <source>
        <dbReference type="EMBL" id="HIX06212.1"/>
    </source>
</evidence>
<dbReference type="InterPro" id="IPR036866">
    <property type="entry name" value="RibonucZ/Hydroxyglut_hydro"/>
</dbReference>
<dbReference type="Proteomes" id="UP000824193">
    <property type="component" value="Unassembled WGS sequence"/>
</dbReference>
<reference evidence="2" key="1">
    <citation type="journal article" date="2021" name="PeerJ">
        <title>Extensive microbial diversity within the chicken gut microbiome revealed by metagenomics and culture.</title>
        <authorList>
            <person name="Gilroy R."/>
            <person name="Ravi A."/>
            <person name="Getino M."/>
            <person name="Pursley I."/>
            <person name="Horton D.L."/>
            <person name="Alikhan N.F."/>
            <person name="Baker D."/>
            <person name="Gharbi K."/>
            <person name="Hall N."/>
            <person name="Watson M."/>
            <person name="Adriaenssens E.M."/>
            <person name="Foster-Nyarko E."/>
            <person name="Jarju S."/>
            <person name="Secka A."/>
            <person name="Antonio M."/>
            <person name="Oren A."/>
            <person name="Chaudhuri R.R."/>
            <person name="La Ragione R."/>
            <person name="Hildebrand F."/>
            <person name="Pallen M.J."/>
        </authorList>
    </citation>
    <scope>NUCLEOTIDE SEQUENCE</scope>
    <source>
        <strain evidence="2">2239</strain>
    </source>
</reference>
<protein>
    <submittedName>
        <fullName evidence="2">MBL fold metallo-hydrolase</fullName>
    </submittedName>
</protein>
<dbReference type="Gene3D" id="3.60.15.10">
    <property type="entry name" value="Ribonuclease Z/Hydroxyacylglutathione hydrolase-like"/>
    <property type="match status" value="1"/>
</dbReference>
<evidence type="ECO:0000259" key="1">
    <source>
        <dbReference type="Pfam" id="PF12706"/>
    </source>
</evidence>
<dbReference type="EMBL" id="DXFW01000028">
    <property type="protein sequence ID" value="HIX06212.1"/>
    <property type="molecule type" value="Genomic_DNA"/>
</dbReference>
<dbReference type="AlphaFoldDB" id="A0A9D1V509"/>
<dbReference type="PANTHER" id="PTHR43546:SF8">
    <property type="entry name" value="METALLO-BETA-LACTAMASE DOMAIN-CONTAINING PROTEIN"/>
    <property type="match status" value="1"/>
</dbReference>
<dbReference type="Pfam" id="PF12706">
    <property type="entry name" value="Lactamase_B_2"/>
    <property type="match status" value="1"/>
</dbReference>
<proteinExistence type="predicted"/>
<dbReference type="SUPFAM" id="SSF56281">
    <property type="entry name" value="Metallo-hydrolase/oxidoreductase"/>
    <property type="match status" value="1"/>
</dbReference>
<accession>A0A9D1V509</accession>
<sequence>MMDALDCVDLVRHGMVRFRVPGGPVVYVDPFQLEKAPHDADLIVVTHSHSDHFSPDDLRRAAGPDTCFAVTAPVADWLTGEMGVNPAYISLMTPAAPDLVFECGVVLTPLAAENSNHPLGFGFGALLEMGGFSYYVAGDTDVLADVACDVLFVPCDGLYNMLHYMDQVPDQLAAMDHKPGVVVPYHYAGYMEGTDSNGPHLAEKLKEMGFSVRLLCRP</sequence>
<dbReference type="PANTHER" id="PTHR43546">
    <property type="entry name" value="UPF0173 METAL-DEPENDENT HYDROLASE MJ1163-RELATED"/>
    <property type="match status" value="1"/>
</dbReference>
<gene>
    <name evidence="2" type="ORF">H9865_08990</name>
</gene>
<reference evidence="2" key="2">
    <citation type="submission" date="2021-04" db="EMBL/GenBank/DDBJ databases">
        <authorList>
            <person name="Gilroy R."/>
        </authorList>
    </citation>
    <scope>NUCLEOTIDE SEQUENCE</scope>
    <source>
        <strain evidence="2">2239</strain>
    </source>
</reference>
<comment type="caution">
    <text evidence="2">The sequence shown here is derived from an EMBL/GenBank/DDBJ whole genome shotgun (WGS) entry which is preliminary data.</text>
</comment>
<feature type="domain" description="Metallo-beta-lactamase" evidence="1">
    <location>
        <begin position="29"/>
        <end position="159"/>
    </location>
</feature>
<organism evidence="2 3">
    <name type="scientific">Candidatus Allofournierella pullicola</name>
    <dbReference type="NCBI Taxonomy" id="2838596"/>
    <lineage>
        <taxon>Bacteria</taxon>
        <taxon>Bacillati</taxon>
        <taxon>Bacillota</taxon>
        <taxon>Clostridia</taxon>
        <taxon>Eubacteriales</taxon>
        <taxon>Oscillospiraceae</taxon>
        <taxon>Allofournierella</taxon>
    </lineage>
</organism>